<evidence type="ECO:0000313" key="1">
    <source>
        <dbReference type="EMBL" id="MEU8133755.1"/>
    </source>
</evidence>
<evidence type="ECO:0000313" key="2">
    <source>
        <dbReference type="Proteomes" id="UP001551482"/>
    </source>
</evidence>
<protein>
    <submittedName>
        <fullName evidence="1">Uncharacterized protein</fullName>
    </submittedName>
</protein>
<proteinExistence type="predicted"/>
<gene>
    <name evidence="1" type="ORF">AB0C36_09625</name>
</gene>
<sequence>MTPRACANPRCERPLPTQAVPTQLHCSAACRQARHRDRRRPAPSDEQYLALAQCFRQTAELLASAAQAAAAAGPEALTAHIPALAALLDSLTATAVTHDRERGDTWPVIATRLHLEPETARRRHVNRRRLVPDLHAQTTRAPARA</sequence>
<accession>A0ABV3DDD1</accession>
<dbReference type="Proteomes" id="UP001551482">
    <property type="component" value="Unassembled WGS sequence"/>
</dbReference>
<reference evidence="1 2" key="1">
    <citation type="submission" date="2024-06" db="EMBL/GenBank/DDBJ databases">
        <title>The Natural Products Discovery Center: Release of the First 8490 Sequenced Strains for Exploring Actinobacteria Biosynthetic Diversity.</title>
        <authorList>
            <person name="Kalkreuter E."/>
            <person name="Kautsar S.A."/>
            <person name="Yang D."/>
            <person name="Bader C.D."/>
            <person name="Teijaro C.N."/>
            <person name="Fluegel L."/>
            <person name="Davis C.M."/>
            <person name="Simpson J.R."/>
            <person name="Lauterbach L."/>
            <person name="Steele A.D."/>
            <person name="Gui C."/>
            <person name="Meng S."/>
            <person name="Li G."/>
            <person name="Viehrig K."/>
            <person name="Ye F."/>
            <person name="Su P."/>
            <person name="Kiefer A.F."/>
            <person name="Nichols A."/>
            <person name="Cepeda A.J."/>
            <person name="Yan W."/>
            <person name="Fan B."/>
            <person name="Jiang Y."/>
            <person name="Adhikari A."/>
            <person name="Zheng C.-J."/>
            <person name="Schuster L."/>
            <person name="Cowan T.M."/>
            <person name="Smanski M.J."/>
            <person name="Chevrette M.G."/>
            <person name="De Carvalho L.P.S."/>
            <person name="Shen B."/>
        </authorList>
    </citation>
    <scope>NUCLEOTIDE SEQUENCE [LARGE SCALE GENOMIC DNA]</scope>
    <source>
        <strain evidence="1 2">NPDC048946</strain>
    </source>
</reference>
<dbReference type="RefSeq" id="WP_358351779.1">
    <property type="nucleotide sequence ID" value="NZ_JBEZFP010000018.1"/>
</dbReference>
<dbReference type="EMBL" id="JBEZFP010000018">
    <property type="protein sequence ID" value="MEU8133755.1"/>
    <property type="molecule type" value="Genomic_DNA"/>
</dbReference>
<name>A0ABV3DDD1_9ACTN</name>
<organism evidence="1 2">
    <name type="scientific">Streptodolium elevatio</name>
    <dbReference type="NCBI Taxonomy" id="3157996"/>
    <lineage>
        <taxon>Bacteria</taxon>
        <taxon>Bacillati</taxon>
        <taxon>Actinomycetota</taxon>
        <taxon>Actinomycetes</taxon>
        <taxon>Kitasatosporales</taxon>
        <taxon>Streptomycetaceae</taxon>
        <taxon>Streptodolium</taxon>
    </lineage>
</organism>
<comment type="caution">
    <text evidence="1">The sequence shown here is derived from an EMBL/GenBank/DDBJ whole genome shotgun (WGS) entry which is preliminary data.</text>
</comment>
<keyword evidence="2" id="KW-1185">Reference proteome</keyword>